<keyword evidence="1" id="KW-0547">Nucleotide-binding</keyword>
<dbReference type="Proteomes" id="UP000270795">
    <property type="component" value="Unassembled WGS sequence"/>
</dbReference>
<dbReference type="InterPro" id="IPR046342">
    <property type="entry name" value="CBS_dom_sf"/>
</dbReference>
<reference evidence="1 2" key="1">
    <citation type="submission" date="2018-08" db="EMBL/GenBank/DDBJ databases">
        <title>Recombination of ecologically and evolutionarily significant loci maintains genetic cohesion in the Pseudomonas syringae species complex.</title>
        <authorList>
            <person name="Dillon M."/>
            <person name="Thakur S."/>
            <person name="Almeida R.N.D."/>
            <person name="Weir B.S."/>
            <person name="Guttman D.S."/>
        </authorList>
    </citation>
    <scope>NUCLEOTIDE SEQUENCE [LARGE SCALE GENOMIC DNA]</scope>
    <source>
        <strain evidence="1 2">ICMP 11899</strain>
    </source>
</reference>
<gene>
    <name evidence="1" type="ORF">ALP17_103953</name>
</gene>
<dbReference type="GO" id="GO:0005524">
    <property type="term" value="F:ATP binding"/>
    <property type="evidence" value="ECO:0007669"/>
    <property type="project" value="UniProtKB-KW"/>
</dbReference>
<accession>A0A3M5ZRA1</accession>
<protein>
    <submittedName>
        <fullName evidence="1">L-proline/glycine/betaine ABC transport ATP-binding protein</fullName>
    </submittedName>
</protein>
<keyword evidence="1" id="KW-0067">ATP-binding</keyword>
<dbReference type="AlphaFoldDB" id="A0A3M5ZRA1"/>
<evidence type="ECO:0000313" key="2">
    <source>
        <dbReference type="Proteomes" id="UP000270795"/>
    </source>
</evidence>
<organism evidence="1 2">
    <name type="scientific">Pseudomonas savastanoi</name>
    <name type="common">Pseudomonas syringae pv. savastanoi</name>
    <dbReference type="NCBI Taxonomy" id="29438"/>
    <lineage>
        <taxon>Bacteria</taxon>
        <taxon>Pseudomonadati</taxon>
        <taxon>Pseudomonadota</taxon>
        <taxon>Gammaproteobacteria</taxon>
        <taxon>Pseudomonadales</taxon>
        <taxon>Pseudomonadaceae</taxon>
        <taxon>Pseudomonas</taxon>
    </lineage>
</organism>
<sequence length="56" mass="6181">MLSRMYEFNRAWLPVLDAENVFLGEVTQESIAAYLSSGRSRGMKTSIVSPADQVAS</sequence>
<dbReference type="SUPFAM" id="SSF54631">
    <property type="entry name" value="CBS-domain pair"/>
    <property type="match status" value="1"/>
</dbReference>
<dbReference type="EMBL" id="RBUM01000483">
    <property type="protein sequence ID" value="RMV08984.1"/>
    <property type="molecule type" value="Genomic_DNA"/>
</dbReference>
<name>A0A3M5ZRA1_PSESS</name>
<proteinExistence type="predicted"/>
<comment type="caution">
    <text evidence="1">The sequence shown here is derived from an EMBL/GenBank/DDBJ whole genome shotgun (WGS) entry which is preliminary data.</text>
</comment>
<evidence type="ECO:0000313" key="1">
    <source>
        <dbReference type="EMBL" id="RMV08984.1"/>
    </source>
</evidence>